<gene>
    <name evidence="2" type="ORF">M378DRAFT_19490</name>
</gene>
<evidence type="ECO:0000313" key="2">
    <source>
        <dbReference type="EMBL" id="KIL53843.1"/>
    </source>
</evidence>
<reference evidence="2 3" key="1">
    <citation type="submission" date="2014-04" db="EMBL/GenBank/DDBJ databases">
        <title>Evolutionary Origins and Diversification of the Mycorrhizal Mutualists.</title>
        <authorList>
            <consortium name="DOE Joint Genome Institute"/>
            <consortium name="Mycorrhizal Genomics Consortium"/>
            <person name="Kohler A."/>
            <person name="Kuo A."/>
            <person name="Nagy L.G."/>
            <person name="Floudas D."/>
            <person name="Copeland A."/>
            <person name="Barry K.W."/>
            <person name="Cichocki N."/>
            <person name="Veneault-Fourrey C."/>
            <person name="LaButti K."/>
            <person name="Lindquist E.A."/>
            <person name="Lipzen A."/>
            <person name="Lundell T."/>
            <person name="Morin E."/>
            <person name="Murat C."/>
            <person name="Riley R."/>
            <person name="Ohm R."/>
            <person name="Sun H."/>
            <person name="Tunlid A."/>
            <person name="Henrissat B."/>
            <person name="Grigoriev I.V."/>
            <person name="Hibbett D.S."/>
            <person name="Martin F."/>
        </authorList>
    </citation>
    <scope>NUCLEOTIDE SEQUENCE [LARGE SCALE GENOMIC DNA]</scope>
    <source>
        <strain evidence="2 3">Koide BX008</strain>
    </source>
</reference>
<organism evidence="2 3">
    <name type="scientific">Amanita muscaria (strain Koide BX008)</name>
    <dbReference type="NCBI Taxonomy" id="946122"/>
    <lineage>
        <taxon>Eukaryota</taxon>
        <taxon>Fungi</taxon>
        <taxon>Dikarya</taxon>
        <taxon>Basidiomycota</taxon>
        <taxon>Agaricomycotina</taxon>
        <taxon>Agaricomycetes</taxon>
        <taxon>Agaricomycetidae</taxon>
        <taxon>Agaricales</taxon>
        <taxon>Pluteineae</taxon>
        <taxon>Amanitaceae</taxon>
        <taxon>Amanita</taxon>
    </lineage>
</organism>
<protein>
    <submittedName>
        <fullName evidence="2">Uncharacterized protein</fullName>
    </submittedName>
</protein>
<dbReference type="AlphaFoldDB" id="A0A0C2WCS5"/>
<evidence type="ECO:0000256" key="1">
    <source>
        <dbReference type="SAM" id="MobiDB-lite"/>
    </source>
</evidence>
<keyword evidence="3" id="KW-1185">Reference proteome</keyword>
<feature type="region of interest" description="Disordered" evidence="1">
    <location>
        <begin position="33"/>
        <end position="60"/>
    </location>
</feature>
<dbReference type="HOGENOM" id="CLU_1686108_0_0_1"/>
<dbReference type="InParanoid" id="A0A0C2WCS5"/>
<accession>A0A0C2WCS5</accession>
<sequence>MGGAGEKRWLPKGGQCTPVYFLAIREEQPCYGRPAAENAPTGSSSSAMQAHPVEGGELDIPDKDANQYLQAVIEARYFTAVDKLVRPQGPTAYAHLIFARVVEENCKRFGIPYRKKCNQAAKIMSPHGTPVCMNDVILAFRYMAHTTFANLRQLHH</sequence>
<dbReference type="Proteomes" id="UP000054549">
    <property type="component" value="Unassembled WGS sequence"/>
</dbReference>
<name>A0A0C2WCS5_AMAMK</name>
<evidence type="ECO:0000313" key="3">
    <source>
        <dbReference type="Proteomes" id="UP000054549"/>
    </source>
</evidence>
<proteinExistence type="predicted"/>
<dbReference type="EMBL" id="KN819216">
    <property type="protein sequence ID" value="KIL53843.1"/>
    <property type="molecule type" value="Genomic_DNA"/>
</dbReference>